<evidence type="ECO:0000256" key="1">
    <source>
        <dbReference type="ARBA" id="ARBA00004225"/>
    </source>
</evidence>
<dbReference type="InterPro" id="IPR002067">
    <property type="entry name" value="MCP"/>
</dbReference>
<dbReference type="RefSeq" id="XP_069209997.1">
    <property type="nucleotide sequence ID" value="XM_069352579.1"/>
</dbReference>
<keyword evidence="4 9" id="KW-0812">Transmembrane</keyword>
<evidence type="ECO:0000256" key="2">
    <source>
        <dbReference type="ARBA" id="ARBA00006375"/>
    </source>
</evidence>
<reference evidence="11 12" key="1">
    <citation type="submission" date="2023-08" db="EMBL/GenBank/DDBJ databases">
        <title>Annotated Genome Sequence of Vanrija albida AlHP1.</title>
        <authorList>
            <person name="Herzog R."/>
        </authorList>
    </citation>
    <scope>NUCLEOTIDE SEQUENCE [LARGE SCALE GENOMIC DNA]</scope>
    <source>
        <strain evidence="11 12">AlHP1</strain>
    </source>
</reference>
<protein>
    <submittedName>
        <fullName evidence="11">Uncharacterized protein</fullName>
    </submittedName>
</protein>
<evidence type="ECO:0000313" key="11">
    <source>
        <dbReference type="EMBL" id="KAL1410053.1"/>
    </source>
</evidence>
<evidence type="ECO:0000256" key="10">
    <source>
        <dbReference type="RuleBase" id="RU000488"/>
    </source>
</evidence>
<evidence type="ECO:0000256" key="3">
    <source>
        <dbReference type="ARBA" id="ARBA00022448"/>
    </source>
</evidence>
<dbReference type="EMBL" id="JBBXJM010000003">
    <property type="protein sequence ID" value="KAL1410053.1"/>
    <property type="molecule type" value="Genomic_DNA"/>
</dbReference>
<dbReference type="PANTHER" id="PTHR45624">
    <property type="entry name" value="MITOCHONDRIAL BASIC AMINO ACIDS TRANSPORTER-RELATED"/>
    <property type="match status" value="1"/>
</dbReference>
<keyword evidence="6" id="KW-1133">Transmembrane helix</keyword>
<keyword evidence="8 9" id="KW-0472">Membrane</keyword>
<dbReference type="InterPro" id="IPR023395">
    <property type="entry name" value="MCP_dom_sf"/>
</dbReference>
<comment type="caution">
    <text evidence="11">The sequence shown here is derived from an EMBL/GenBank/DDBJ whole genome shotgun (WGS) entry which is preliminary data.</text>
</comment>
<sequence length="327" mass="35107">MSAEPAPAPADAPSEPAAPTLLTAAVPPHVDFAAGVVAGGVGLVVGQPFDVVKVRYQTPQYNGRYNSILGAFRSIVREERVPGLFKGVMSPMVSGLNGVVFSSYSFFMRIQHTPEGQEPTLAGICLAGAGSGIAASLLTCPIELIKIQQQSLPPSQNPSAWQVTKDIVRLHGVRGLYRGLSATICRDLAYGPYFFTYEGLCRFFKWRKSPDGERHPVPHKHDTLIDEAEAELNSGLSWAELMAAGGAAGVAAWVATFPFDVIKTRMQDAAYSGPGVKAPSMWNVAVQSVRREGWRVMFAGLTPTIVRAVPTNMVIFLTFEAIVSAMT</sequence>
<dbReference type="Proteomes" id="UP001565368">
    <property type="component" value="Unassembled WGS sequence"/>
</dbReference>
<dbReference type="GeneID" id="95985098"/>
<dbReference type="InterPro" id="IPR050567">
    <property type="entry name" value="Mitochondrial_Carrier"/>
</dbReference>
<dbReference type="Gene3D" id="1.50.40.10">
    <property type="entry name" value="Mitochondrial carrier domain"/>
    <property type="match status" value="1"/>
</dbReference>
<dbReference type="SUPFAM" id="SSF103506">
    <property type="entry name" value="Mitochondrial carrier"/>
    <property type="match status" value="1"/>
</dbReference>
<accession>A0ABR3Q5V0</accession>
<dbReference type="InterPro" id="IPR018108">
    <property type="entry name" value="MCP_transmembrane"/>
</dbReference>
<evidence type="ECO:0000256" key="4">
    <source>
        <dbReference type="ARBA" id="ARBA00022692"/>
    </source>
</evidence>
<comment type="subcellular location">
    <subcellularLocation>
        <location evidence="1">Mitochondrion membrane</location>
        <topology evidence="1">Multi-pass membrane protein</topology>
    </subcellularLocation>
</comment>
<proteinExistence type="inferred from homology"/>
<dbReference type="PROSITE" id="PS50920">
    <property type="entry name" value="SOLCAR"/>
    <property type="match status" value="3"/>
</dbReference>
<dbReference type="PRINTS" id="PR00926">
    <property type="entry name" value="MITOCARRIER"/>
</dbReference>
<gene>
    <name evidence="11" type="ORF">Q8F55_004055</name>
</gene>
<evidence type="ECO:0000256" key="6">
    <source>
        <dbReference type="ARBA" id="ARBA00022989"/>
    </source>
</evidence>
<dbReference type="Pfam" id="PF00153">
    <property type="entry name" value="Mito_carr"/>
    <property type="match status" value="3"/>
</dbReference>
<keyword evidence="12" id="KW-1185">Reference proteome</keyword>
<organism evidence="11 12">
    <name type="scientific">Vanrija albida</name>
    <dbReference type="NCBI Taxonomy" id="181172"/>
    <lineage>
        <taxon>Eukaryota</taxon>
        <taxon>Fungi</taxon>
        <taxon>Dikarya</taxon>
        <taxon>Basidiomycota</taxon>
        <taxon>Agaricomycotina</taxon>
        <taxon>Tremellomycetes</taxon>
        <taxon>Trichosporonales</taxon>
        <taxon>Trichosporonaceae</taxon>
        <taxon>Vanrija</taxon>
    </lineage>
</organism>
<comment type="similarity">
    <text evidence="2 10">Belongs to the mitochondrial carrier (TC 2.A.29) family.</text>
</comment>
<name>A0ABR3Q5V0_9TREE</name>
<feature type="repeat" description="Solcar" evidence="9">
    <location>
        <begin position="119"/>
        <end position="203"/>
    </location>
</feature>
<keyword evidence="7" id="KW-0496">Mitochondrion</keyword>
<keyword evidence="5" id="KW-0677">Repeat</keyword>
<evidence type="ECO:0000256" key="7">
    <source>
        <dbReference type="ARBA" id="ARBA00023128"/>
    </source>
</evidence>
<keyword evidence="3 10" id="KW-0813">Transport</keyword>
<feature type="repeat" description="Solcar" evidence="9">
    <location>
        <begin position="236"/>
        <end position="325"/>
    </location>
</feature>
<evidence type="ECO:0000313" key="12">
    <source>
        <dbReference type="Proteomes" id="UP001565368"/>
    </source>
</evidence>
<evidence type="ECO:0000256" key="9">
    <source>
        <dbReference type="PROSITE-ProRule" id="PRU00282"/>
    </source>
</evidence>
<dbReference type="PANTHER" id="PTHR45624:SF10">
    <property type="entry name" value="SLC (SOLUTE CARRIER) HOMOLOG"/>
    <property type="match status" value="1"/>
</dbReference>
<evidence type="ECO:0000256" key="5">
    <source>
        <dbReference type="ARBA" id="ARBA00022737"/>
    </source>
</evidence>
<evidence type="ECO:0000256" key="8">
    <source>
        <dbReference type="ARBA" id="ARBA00023136"/>
    </source>
</evidence>
<feature type="repeat" description="Solcar" evidence="9">
    <location>
        <begin position="26"/>
        <end position="110"/>
    </location>
</feature>